<proteinExistence type="inferred from homology"/>
<evidence type="ECO:0000256" key="2">
    <source>
        <dbReference type="ARBA" id="ARBA00023015"/>
    </source>
</evidence>
<evidence type="ECO:0000256" key="5">
    <source>
        <dbReference type="RuleBase" id="RU003796"/>
    </source>
</evidence>
<reference evidence="8 9" key="1">
    <citation type="submission" date="2019-04" db="EMBL/GenBank/DDBJ databases">
        <title>Chromosome genome assembly for Takifugu flavidus.</title>
        <authorList>
            <person name="Xiao S."/>
        </authorList>
    </citation>
    <scope>NUCLEOTIDE SEQUENCE [LARGE SCALE GENOMIC DNA]</scope>
    <source>
        <strain evidence="8">HTHZ2018</strain>
        <tissue evidence="8">Muscle</tissue>
    </source>
</reference>
<evidence type="ECO:0000256" key="6">
    <source>
        <dbReference type="SAM" id="MobiDB-lite"/>
    </source>
</evidence>
<comment type="caution">
    <text evidence="8">The sequence shown here is derived from an EMBL/GenBank/DDBJ whole genome shotgun (WGS) entry which is preliminary data.</text>
</comment>
<dbReference type="Gene3D" id="6.10.250.540">
    <property type="match status" value="1"/>
</dbReference>
<dbReference type="InterPro" id="IPR015633">
    <property type="entry name" value="E2F"/>
</dbReference>
<feature type="domain" description="E2F/DP family winged-helix DNA-binding" evidence="7">
    <location>
        <begin position="141"/>
        <end position="206"/>
    </location>
</feature>
<keyword evidence="2 5" id="KW-0805">Transcription regulation</keyword>
<accession>A0A5C6PKP1</accession>
<organism evidence="8 9">
    <name type="scientific">Takifugu flavidus</name>
    <name type="common">sansaifugu</name>
    <dbReference type="NCBI Taxonomy" id="433684"/>
    <lineage>
        <taxon>Eukaryota</taxon>
        <taxon>Metazoa</taxon>
        <taxon>Chordata</taxon>
        <taxon>Craniata</taxon>
        <taxon>Vertebrata</taxon>
        <taxon>Euteleostomi</taxon>
        <taxon>Actinopterygii</taxon>
        <taxon>Neopterygii</taxon>
        <taxon>Teleostei</taxon>
        <taxon>Neoteleostei</taxon>
        <taxon>Acanthomorphata</taxon>
        <taxon>Eupercaria</taxon>
        <taxon>Tetraodontiformes</taxon>
        <taxon>Tetradontoidea</taxon>
        <taxon>Tetraodontidae</taxon>
        <taxon>Takifugu</taxon>
    </lineage>
</organism>
<dbReference type="EMBL" id="RHFK02000002">
    <property type="protein sequence ID" value="TWW79469.1"/>
    <property type="molecule type" value="Genomic_DNA"/>
</dbReference>
<dbReference type="GO" id="GO:0090575">
    <property type="term" value="C:RNA polymerase II transcription regulator complex"/>
    <property type="evidence" value="ECO:0007669"/>
    <property type="project" value="TreeGrafter"/>
</dbReference>
<evidence type="ECO:0000256" key="4">
    <source>
        <dbReference type="ARBA" id="ARBA00023163"/>
    </source>
</evidence>
<dbReference type="SUPFAM" id="SSF144074">
    <property type="entry name" value="E2F-DP heterodimerization region"/>
    <property type="match status" value="2"/>
</dbReference>
<keyword evidence="3 5" id="KW-0238">DNA-binding</keyword>
<comment type="subcellular location">
    <subcellularLocation>
        <location evidence="5">Nucleus</location>
    </subcellularLocation>
</comment>
<keyword evidence="9" id="KW-1185">Reference proteome</keyword>
<dbReference type="Gene3D" id="1.10.10.10">
    <property type="entry name" value="Winged helix-like DNA-binding domain superfamily/Winged helix DNA-binding domain"/>
    <property type="match status" value="1"/>
</dbReference>
<dbReference type="FunFam" id="1.10.10.10:FF:000008">
    <property type="entry name" value="E2F transcription factor 1"/>
    <property type="match status" value="1"/>
</dbReference>
<dbReference type="InterPro" id="IPR037241">
    <property type="entry name" value="E2F-DP_heterodim"/>
</dbReference>
<dbReference type="SMART" id="SM01372">
    <property type="entry name" value="E2F_TDP"/>
    <property type="match status" value="1"/>
</dbReference>
<dbReference type="InterPro" id="IPR036388">
    <property type="entry name" value="WH-like_DNA-bd_sf"/>
</dbReference>
<dbReference type="Pfam" id="PF16421">
    <property type="entry name" value="E2F_CC-MB"/>
    <property type="match status" value="1"/>
</dbReference>
<dbReference type="Pfam" id="PF02319">
    <property type="entry name" value="WHD_E2F_TDP"/>
    <property type="match status" value="1"/>
</dbReference>
<dbReference type="GO" id="GO:0000981">
    <property type="term" value="F:DNA-binding transcription factor activity, RNA polymerase II-specific"/>
    <property type="evidence" value="ECO:0007669"/>
    <property type="project" value="TreeGrafter"/>
</dbReference>
<protein>
    <submittedName>
        <fullName evidence="8">Transcription factor E2F3</fullName>
    </submittedName>
</protein>
<dbReference type="PANTHER" id="PTHR12081">
    <property type="entry name" value="TRANSCRIPTION FACTOR E2F"/>
    <property type="match status" value="1"/>
</dbReference>
<keyword evidence="4 5" id="KW-0804">Transcription</keyword>
<feature type="region of interest" description="Disordered" evidence="6">
    <location>
        <begin position="99"/>
        <end position="142"/>
    </location>
</feature>
<dbReference type="SUPFAM" id="SSF46785">
    <property type="entry name" value="Winged helix' DNA-binding domain"/>
    <property type="match status" value="1"/>
</dbReference>
<name>A0A5C6PKP1_9TELE</name>
<dbReference type="InterPro" id="IPR032198">
    <property type="entry name" value="E2F_CC-MB"/>
</dbReference>
<dbReference type="InterPro" id="IPR036390">
    <property type="entry name" value="WH_DNA-bd_sf"/>
</dbReference>
<gene>
    <name evidence="8" type="ORF">D4764_10G0004990</name>
</gene>
<keyword evidence="5" id="KW-0539">Nucleus</keyword>
<evidence type="ECO:0000313" key="8">
    <source>
        <dbReference type="EMBL" id="TWW79469.1"/>
    </source>
</evidence>
<evidence type="ECO:0000313" key="9">
    <source>
        <dbReference type="Proteomes" id="UP000324091"/>
    </source>
</evidence>
<comment type="similarity">
    <text evidence="1 5">Belongs to the E2F/DP family.</text>
</comment>
<evidence type="ECO:0000256" key="3">
    <source>
        <dbReference type="ARBA" id="ARBA00023125"/>
    </source>
</evidence>
<evidence type="ECO:0000259" key="7">
    <source>
        <dbReference type="SMART" id="SM01372"/>
    </source>
</evidence>
<dbReference type="GO" id="GO:0000978">
    <property type="term" value="F:RNA polymerase II cis-regulatory region sequence-specific DNA binding"/>
    <property type="evidence" value="ECO:0007669"/>
    <property type="project" value="InterPro"/>
</dbReference>
<dbReference type="Proteomes" id="UP000324091">
    <property type="component" value="Chromosome 10"/>
</dbReference>
<dbReference type="AlphaFoldDB" id="A0A5C6PKP1"/>
<feature type="compositionally biased region" description="Basic and acidic residues" evidence="6">
    <location>
        <begin position="99"/>
        <end position="110"/>
    </location>
</feature>
<dbReference type="GO" id="GO:0046983">
    <property type="term" value="F:protein dimerization activity"/>
    <property type="evidence" value="ECO:0007669"/>
    <property type="project" value="InterPro"/>
</dbReference>
<evidence type="ECO:0000256" key="1">
    <source>
        <dbReference type="ARBA" id="ARBA00010940"/>
    </source>
</evidence>
<dbReference type="InterPro" id="IPR003316">
    <property type="entry name" value="E2F_WHTH_DNA-bd_dom"/>
</dbReference>
<dbReference type="CDD" id="cd14660">
    <property type="entry name" value="E2F_DD"/>
    <property type="match status" value="1"/>
</dbReference>
<dbReference type="PANTHER" id="PTHR12081:SF44">
    <property type="entry name" value="TRANSCRIPTION FACTOR E2F3"/>
    <property type="match status" value="1"/>
</dbReference>
<sequence length="479" mass="52069">MRRGISSASEKVILTGVGGSSLDSNIILTTLSDRLNPGQSNATFIQIITTPPPCNVTQTNVCLSEPQINSIYTTPQQGAANGARQRPALGRPPAKRRLALDDSDHQHQPEPIRTPRGKGPTANGTRIKTPKTPKSPPEKTRYDTSLGLLTKKFVELLGQSSDGVLDLNLAAETLQVQKRRLYDITNVLEGIHLIKKKSKNNIQWMGCSLLEEEGSLSQRQRLTDEVSALGEEEQRLEQLIQRCSTDMRHMSELSSNQKYPLVPFVSQIPQNKPVLQCCTLQVCSAARCSCFFNPFVSTYAYITYQDIKQLGNLRDQTVIVVKAPTDTKLEVTDPDESLSIHLTSTQGPIDVLLCPDDDSHPTSPVKNGGTDINGNSPFLKVLQDPNSVTSAPSPGAPPAAAAVSVTTLSPISSPYTSLLQQTEDQIPTSLGPFLNLAPPLLEQDDYLLGLGDDQGISDLFDACDFDKIRSLGLDDLLCS</sequence>